<protein>
    <submittedName>
        <fullName evidence="6">DoxX family protein</fullName>
    </submittedName>
</protein>
<evidence type="ECO:0000313" key="7">
    <source>
        <dbReference type="Proteomes" id="UP001595818"/>
    </source>
</evidence>
<dbReference type="InterPro" id="IPR032808">
    <property type="entry name" value="DoxX"/>
</dbReference>
<organism evidence="6 7">
    <name type="scientific">Negadavirga shengliensis</name>
    <dbReference type="NCBI Taxonomy" id="1389218"/>
    <lineage>
        <taxon>Bacteria</taxon>
        <taxon>Pseudomonadati</taxon>
        <taxon>Bacteroidota</taxon>
        <taxon>Cytophagia</taxon>
        <taxon>Cytophagales</taxon>
        <taxon>Cyclobacteriaceae</taxon>
        <taxon>Negadavirga</taxon>
    </lineage>
</organism>
<gene>
    <name evidence="6" type="ORF">ACFPFU_22180</name>
</gene>
<name>A0ABV9T6S5_9BACT</name>
<accession>A0ABV9T6S5</accession>
<sequence>MARTEKKKTLYWVAKGFISFFMLFSAYYSFSNPEALRLLGFPDYFRIELVIAKTIGAILLLVPQVPSRIKEWIYAGFGIAMISAFIAHICSNDPVSQIVFVAADFVLVAVCVQYVYKQEHAEKHNNLIHTK</sequence>
<evidence type="ECO:0000256" key="2">
    <source>
        <dbReference type="ARBA" id="ARBA00022692"/>
    </source>
</evidence>
<evidence type="ECO:0000313" key="6">
    <source>
        <dbReference type="EMBL" id="MFC4874428.1"/>
    </source>
</evidence>
<keyword evidence="4 5" id="KW-0472">Membrane</keyword>
<comment type="subcellular location">
    <subcellularLocation>
        <location evidence="1">Membrane</location>
        <topology evidence="1">Multi-pass membrane protein</topology>
    </subcellularLocation>
</comment>
<proteinExistence type="predicted"/>
<feature type="transmembrane region" description="Helical" evidence="5">
    <location>
        <begin position="72"/>
        <end position="89"/>
    </location>
</feature>
<dbReference type="RefSeq" id="WP_377068265.1">
    <property type="nucleotide sequence ID" value="NZ_JBHSJJ010000018.1"/>
</dbReference>
<feature type="transmembrane region" description="Helical" evidence="5">
    <location>
        <begin position="12"/>
        <end position="30"/>
    </location>
</feature>
<evidence type="ECO:0000256" key="4">
    <source>
        <dbReference type="ARBA" id="ARBA00023136"/>
    </source>
</evidence>
<dbReference type="Proteomes" id="UP001595818">
    <property type="component" value="Unassembled WGS sequence"/>
</dbReference>
<dbReference type="Pfam" id="PF13564">
    <property type="entry name" value="DoxX_2"/>
    <property type="match status" value="1"/>
</dbReference>
<keyword evidence="3 5" id="KW-1133">Transmembrane helix</keyword>
<evidence type="ECO:0000256" key="1">
    <source>
        <dbReference type="ARBA" id="ARBA00004141"/>
    </source>
</evidence>
<reference evidence="7" key="1">
    <citation type="journal article" date="2019" name="Int. J. Syst. Evol. Microbiol.">
        <title>The Global Catalogue of Microorganisms (GCM) 10K type strain sequencing project: providing services to taxonomists for standard genome sequencing and annotation.</title>
        <authorList>
            <consortium name="The Broad Institute Genomics Platform"/>
            <consortium name="The Broad Institute Genome Sequencing Center for Infectious Disease"/>
            <person name="Wu L."/>
            <person name="Ma J."/>
        </authorList>
    </citation>
    <scope>NUCLEOTIDE SEQUENCE [LARGE SCALE GENOMIC DNA]</scope>
    <source>
        <strain evidence="7">CGMCC 4.7466</strain>
    </source>
</reference>
<feature type="transmembrane region" description="Helical" evidence="5">
    <location>
        <begin position="45"/>
        <end position="65"/>
    </location>
</feature>
<feature type="transmembrane region" description="Helical" evidence="5">
    <location>
        <begin position="95"/>
        <end position="116"/>
    </location>
</feature>
<comment type="caution">
    <text evidence="6">The sequence shown here is derived from an EMBL/GenBank/DDBJ whole genome shotgun (WGS) entry which is preliminary data.</text>
</comment>
<keyword evidence="7" id="KW-1185">Reference proteome</keyword>
<keyword evidence="2 5" id="KW-0812">Transmembrane</keyword>
<evidence type="ECO:0000256" key="5">
    <source>
        <dbReference type="SAM" id="Phobius"/>
    </source>
</evidence>
<dbReference type="EMBL" id="JBHSJJ010000018">
    <property type="protein sequence ID" value="MFC4874428.1"/>
    <property type="molecule type" value="Genomic_DNA"/>
</dbReference>
<evidence type="ECO:0000256" key="3">
    <source>
        <dbReference type="ARBA" id="ARBA00022989"/>
    </source>
</evidence>